<dbReference type="EMBL" id="FOFA01000006">
    <property type="protein sequence ID" value="SEQ79144.1"/>
    <property type="molecule type" value="Genomic_DNA"/>
</dbReference>
<evidence type="ECO:0000313" key="5">
    <source>
        <dbReference type="Proteomes" id="UP000198504"/>
    </source>
</evidence>
<accession>A0A1H9IX31</accession>
<protein>
    <submittedName>
        <fullName evidence="4">SpoIVB peptidase S55</fullName>
    </submittedName>
</protein>
<evidence type="ECO:0000256" key="1">
    <source>
        <dbReference type="SAM" id="MobiDB-lite"/>
    </source>
</evidence>
<dbReference type="OrthoDB" id="9765242at2"/>
<feature type="signal peptide" evidence="2">
    <location>
        <begin position="1"/>
        <end position="34"/>
    </location>
</feature>
<feature type="domain" description="Peptidase S55" evidence="3">
    <location>
        <begin position="1"/>
        <end position="165"/>
    </location>
</feature>
<dbReference type="InterPro" id="IPR008763">
    <property type="entry name" value="Peptidase_S55"/>
</dbReference>
<dbReference type="Pfam" id="PF05580">
    <property type="entry name" value="Peptidase_S55"/>
    <property type="match status" value="1"/>
</dbReference>
<dbReference type="Proteomes" id="UP000198504">
    <property type="component" value="Unassembled WGS sequence"/>
</dbReference>
<dbReference type="AlphaFoldDB" id="A0A1H9IX31"/>
<dbReference type="PROSITE" id="PS51494">
    <property type="entry name" value="SPOIVB"/>
    <property type="match status" value="1"/>
</dbReference>
<keyword evidence="5" id="KW-1185">Reference proteome</keyword>
<keyword evidence="2" id="KW-0732">Signal</keyword>
<gene>
    <name evidence="4" type="ORF">SAMN05421756_10614</name>
</gene>
<evidence type="ECO:0000256" key="2">
    <source>
        <dbReference type="SAM" id="SignalP"/>
    </source>
</evidence>
<dbReference type="STRING" id="1036181.SAMN05421756_10614"/>
<evidence type="ECO:0000313" key="4">
    <source>
        <dbReference type="EMBL" id="SEQ79144.1"/>
    </source>
</evidence>
<organism evidence="4 5">
    <name type="scientific">Microlunatus flavus</name>
    <dbReference type="NCBI Taxonomy" id="1036181"/>
    <lineage>
        <taxon>Bacteria</taxon>
        <taxon>Bacillati</taxon>
        <taxon>Actinomycetota</taxon>
        <taxon>Actinomycetes</taxon>
        <taxon>Propionibacteriales</taxon>
        <taxon>Propionibacteriaceae</taxon>
        <taxon>Microlunatus</taxon>
    </lineage>
</organism>
<feature type="chain" id="PRO_5011709351" evidence="2">
    <location>
        <begin position="35"/>
        <end position="624"/>
    </location>
</feature>
<feature type="region of interest" description="Disordered" evidence="1">
    <location>
        <begin position="335"/>
        <end position="357"/>
    </location>
</feature>
<feature type="compositionally biased region" description="Low complexity" evidence="1">
    <location>
        <begin position="335"/>
        <end position="345"/>
    </location>
</feature>
<proteinExistence type="predicted"/>
<name>A0A1H9IX31_9ACTN</name>
<evidence type="ECO:0000259" key="3">
    <source>
        <dbReference type="PROSITE" id="PS51494"/>
    </source>
</evidence>
<reference evidence="5" key="1">
    <citation type="submission" date="2016-10" db="EMBL/GenBank/DDBJ databases">
        <authorList>
            <person name="Varghese N."/>
            <person name="Submissions S."/>
        </authorList>
    </citation>
    <scope>NUCLEOTIDE SEQUENCE [LARGE SCALE GENOMIC DNA]</scope>
    <source>
        <strain evidence="5">CGMCC 4.6856</strain>
    </source>
</reference>
<dbReference type="RefSeq" id="WP_139209864.1">
    <property type="nucleotide sequence ID" value="NZ_FOFA01000006.1"/>
</dbReference>
<sequence length="624" mass="63403">MTSAGRARQRVGAVLGVAALGALALGQTAGPASAAPAAAPGECPATLSSAQATTGLVGQGLTVVKGRTPEPFRVEVLGVQPDGIAAGRDLVLIKVSDVPGGHVVDQGSGIWAGMSGSPVYVGGKLLGAVSYGFTSSPSPIGGLTPAADMAALLDLGGAKAKAVAPAATRAVTLSASTRRAVSARAGAAVPSSSLERLPSPFTVSGLSGARLKRLQKDMTKADLPMRVLAGGRAAAPSGAPTERPVPGGNFASVQSYGDVTSASFGTTTYVCGDQALAYGHPDSFAGPARYGANDADAVAIVQDDVFGSFKLANVGGSFGVVDSDRLSGVRANLTQTPTTTPITTTVRNADTGRSRTGTTGVVDRDLLPALTPYALLANFDPTFDEVGDGRVTEGWTVTGTRAGGKPFTVHRNNKWADQDDASISPALGLADAVYALAQTEEEHVSITSVTYDATVSTTFRQLRLSKLEVSTDGGKTWASKGSVRVKAGKKLTVRTTVKPYRSSKKIKTVTTVKVPKSAKGLPATLSVYGGASLDGQGLEDSSCLFDDSCDSDEDSSLSATIKSIESAPRNDDLLVALQAGSDDEGGSDGSDGSDGKGDTLTLASRDVRQTEVVTGARGLDVEIR</sequence>
<feature type="region of interest" description="Disordered" evidence="1">
    <location>
        <begin position="579"/>
        <end position="606"/>
    </location>
</feature>